<dbReference type="EMBL" id="MHSU01000020">
    <property type="protein sequence ID" value="OHA50320.1"/>
    <property type="molecule type" value="Genomic_DNA"/>
</dbReference>
<feature type="coiled-coil region" evidence="1">
    <location>
        <begin position="47"/>
        <end position="74"/>
    </location>
</feature>
<evidence type="ECO:0000313" key="4">
    <source>
        <dbReference type="Proteomes" id="UP000178646"/>
    </source>
</evidence>
<keyword evidence="2" id="KW-0472">Membrane</keyword>
<dbReference type="AlphaFoldDB" id="A0A1G2PPR6"/>
<proteinExistence type="predicted"/>
<evidence type="ECO:0000256" key="2">
    <source>
        <dbReference type="SAM" id="Phobius"/>
    </source>
</evidence>
<evidence type="ECO:0000313" key="3">
    <source>
        <dbReference type="EMBL" id="OHA50320.1"/>
    </source>
</evidence>
<protein>
    <recommendedName>
        <fullName evidence="5">Septum formation initiator</fullName>
    </recommendedName>
</protein>
<evidence type="ECO:0008006" key="5">
    <source>
        <dbReference type="Google" id="ProtNLM"/>
    </source>
</evidence>
<comment type="caution">
    <text evidence="3">The sequence shown here is derived from an EMBL/GenBank/DDBJ whole genome shotgun (WGS) entry which is preliminary data.</text>
</comment>
<keyword evidence="2" id="KW-0812">Transmembrane</keyword>
<evidence type="ECO:0000256" key="1">
    <source>
        <dbReference type="SAM" id="Coils"/>
    </source>
</evidence>
<feature type="transmembrane region" description="Helical" evidence="2">
    <location>
        <begin position="21"/>
        <end position="45"/>
    </location>
</feature>
<reference evidence="3 4" key="1">
    <citation type="journal article" date="2016" name="Nat. Commun.">
        <title>Thousands of microbial genomes shed light on interconnected biogeochemical processes in an aquifer system.</title>
        <authorList>
            <person name="Anantharaman K."/>
            <person name="Brown C.T."/>
            <person name="Hug L.A."/>
            <person name="Sharon I."/>
            <person name="Castelle C.J."/>
            <person name="Probst A.J."/>
            <person name="Thomas B.C."/>
            <person name="Singh A."/>
            <person name="Wilkins M.J."/>
            <person name="Karaoz U."/>
            <person name="Brodie E.L."/>
            <person name="Williams K.H."/>
            <person name="Hubbard S.S."/>
            <person name="Banfield J.F."/>
        </authorList>
    </citation>
    <scope>NUCLEOTIDE SEQUENCE [LARGE SCALE GENOMIC DNA]</scope>
</reference>
<accession>A0A1G2PPR6</accession>
<keyword evidence="2" id="KW-1133">Transmembrane helix</keyword>
<name>A0A1G2PPR6_9BACT</name>
<organism evidence="3 4">
    <name type="scientific">Candidatus Terrybacteria bacterium RIFCSPHIGHO2_02_41_19</name>
    <dbReference type="NCBI Taxonomy" id="1802364"/>
    <lineage>
        <taxon>Bacteria</taxon>
        <taxon>Candidatus Terryibacteriota</taxon>
    </lineage>
</organism>
<dbReference type="Proteomes" id="UP000178646">
    <property type="component" value="Unassembled WGS sequence"/>
</dbReference>
<keyword evidence="1" id="KW-0175">Coiled coil</keyword>
<gene>
    <name evidence="3" type="ORF">A2W59_01795</name>
</gene>
<sequence>MTKAIKILSKTSRLRPAVFGLLIAGIFLASGLYIYFMGLSVSVAVESRKNIDKIAGLERQKVELEKNYIDLVSKFDLNYVYENGFIDQSKNIAFVYRSKSFAQR</sequence>